<dbReference type="PANTHER" id="PTHR30217">
    <property type="entry name" value="PEPTIDASE U32 FAMILY"/>
    <property type="match status" value="1"/>
</dbReference>
<reference evidence="1 2" key="1">
    <citation type="submission" date="2022-10" db="EMBL/GenBank/DDBJ databases">
        <title>High-quality genome sequences of two octocoral-associated bacteria, Endozoicomonas euniceicola EF212 and Endozoicomonas gorgoniicola PS125.</title>
        <authorList>
            <person name="Chiou Y.-J."/>
            <person name="Chen Y.-H."/>
        </authorList>
    </citation>
    <scope>NUCLEOTIDE SEQUENCE [LARGE SCALE GENOMIC DNA]</scope>
    <source>
        <strain evidence="1 2">PS125</strain>
    </source>
</reference>
<organism evidence="1 2">
    <name type="scientific">Endozoicomonas gorgoniicola</name>
    <dbReference type="NCBI Taxonomy" id="1234144"/>
    <lineage>
        <taxon>Bacteria</taxon>
        <taxon>Pseudomonadati</taxon>
        <taxon>Pseudomonadota</taxon>
        <taxon>Gammaproteobacteria</taxon>
        <taxon>Oceanospirillales</taxon>
        <taxon>Endozoicomonadaceae</taxon>
        <taxon>Endozoicomonas</taxon>
    </lineage>
</organism>
<gene>
    <name evidence="1" type="ORF">NX722_02605</name>
</gene>
<sequence>MQTTLGPVLYFWPRQDIFDFYEKVSQSGIDRVCLGEVTCSKRREMSHGDWIAIARLLADAGKKVVLSTLTLLESESELSQVRKVCDNNEFMVEANDMSAVKFLSSNGLEFCTGPSLNIYNAYTLKQLYKLGLKRWVLPLELSEKKLTSILQQAEELKLNDKIETEVFSYGYMPLAYSARCFTARVNEIGKDECDFICRKVPQGIPLATQENEQLFTLNGIQTMSGHCMNILSRWQDMEKQGVHSMRLSAHSHDVIEIADSLICSIKDNKPFFSELSVEQCNGFWEGGSGKDQLYREVR</sequence>
<evidence type="ECO:0000313" key="2">
    <source>
        <dbReference type="Proteomes" id="UP001209854"/>
    </source>
</evidence>
<evidence type="ECO:0000313" key="1">
    <source>
        <dbReference type="EMBL" id="MCW7551552.1"/>
    </source>
</evidence>
<name>A0ABT3MQC1_9GAMM</name>
<dbReference type="EMBL" id="JAPFCC010000001">
    <property type="protein sequence ID" value="MCW7551552.1"/>
    <property type="molecule type" value="Genomic_DNA"/>
</dbReference>
<comment type="caution">
    <text evidence="1">The sequence shown here is derived from an EMBL/GenBank/DDBJ whole genome shotgun (WGS) entry which is preliminary data.</text>
</comment>
<dbReference type="RefSeq" id="WP_262566597.1">
    <property type="nucleotide sequence ID" value="NZ_JAPFCC010000001.1"/>
</dbReference>
<dbReference type="InterPro" id="IPR051454">
    <property type="entry name" value="RNA/ubiquinone_mod_enzymes"/>
</dbReference>
<dbReference type="Proteomes" id="UP001209854">
    <property type="component" value="Unassembled WGS sequence"/>
</dbReference>
<protein>
    <submittedName>
        <fullName evidence="1">U32 family peptidase</fullName>
    </submittedName>
</protein>
<accession>A0ABT3MQC1</accession>
<proteinExistence type="predicted"/>
<dbReference type="PANTHER" id="PTHR30217:SF11">
    <property type="entry name" value="UBIQUINONE BIOSYNTHESIS PROTEIN UBIV"/>
    <property type="match status" value="1"/>
</dbReference>
<dbReference type="NCBIfam" id="NF011991">
    <property type="entry name" value="PRK15447.1"/>
    <property type="match status" value="1"/>
</dbReference>
<dbReference type="InterPro" id="IPR001539">
    <property type="entry name" value="Peptidase_U32"/>
</dbReference>
<keyword evidence="2" id="KW-1185">Reference proteome</keyword>
<dbReference type="Pfam" id="PF01136">
    <property type="entry name" value="Peptidase_U32"/>
    <property type="match status" value="1"/>
</dbReference>